<dbReference type="Gene3D" id="3.10.20.600">
    <property type="match status" value="1"/>
</dbReference>
<dbReference type="GO" id="GO:0051539">
    <property type="term" value="F:4 iron, 4 sulfur cluster binding"/>
    <property type="evidence" value="ECO:0007669"/>
    <property type="project" value="UniProtKB-UniRule"/>
</dbReference>
<keyword evidence="12" id="KW-0249">Electron transport</keyword>
<accession>A0A5J4Z402</accession>
<evidence type="ECO:0000256" key="7">
    <source>
        <dbReference type="ARBA" id="ARBA00022723"/>
    </source>
</evidence>
<evidence type="ECO:0000256" key="3">
    <source>
        <dbReference type="ARBA" id="ARBA00007523"/>
    </source>
</evidence>
<dbReference type="GO" id="GO:0051287">
    <property type="term" value="F:NAD binding"/>
    <property type="evidence" value="ECO:0007669"/>
    <property type="project" value="UniProtKB-UniRule"/>
</dbReference>
<keyword evidence="7 12" id="KW-0479">Metal-binding</keyword>
<keyword evidence="12" id="KW-0496">Mitochondrion</keyword>
<keyword evidence="15" id="KW-1185">Reference proteome</keyword>
<dbReference type="InterPro" id="IPR050837">
    <property type="entry name" value="ComplexI_51kDa_subunit"/>
</dbReference>
<evidence type="ECO:0000256" key="11">
    <source>
        <dbReference type="ARBA" id="ARBA00023027"/>
    </source>
</evidence>
<dbReference type="InterPro" id="IPR001949">
    <property type="entry name" value="NADH-UbQ_OxRdtase_51kDa_CS"/>
</dbReference>
<keyword evidence="11 12" id="KW-0520">NAD</keyword>
<reference evidence="15" key="1">
    <citation type="journal article" date="2019" name="Nat. Commun.">
        <title>Expansion of phycobilisome linker gene families in mesophilic red algae.</title>
        <authorList>
            <person name="Lee J."/>
            <person name="Kim D."/>
            <person name="Bhattacharya D."/>
            <person name="Yoon H.S."/>
        </authorList>
    </citation>
    <scope>NUCLEOTIDE SEQUENCE [LARGE SCALE GENOMIC DNA]</scope>
    <source>
        <strain evidence="15">CCMP 1328</strain>
    </source>
</reference>
<comment type="function">
    <text evidence="12">Core subunit of the mitochondrial membrane respiratory chain NADH dehydrogenase (Complex I) which catalyzes electron transfer from NADH through the respiratory chain, using ubiquinone as an electron acceptor. Essential for the catalytic activity and assembly of complex I.</text>
</comment>
<dbReference type="GO" id="GO:0005743">
    <property type="term" value="C:mitochondrial inner membrane"/>
    <property type="evidence" value="ECO:0007669"/>
    <property type="project" value="UniProtKB-SubCell"/>
</dbReference>
<organism evidence="14 15">
    <name type="scientific">Porphyridium purpureum</name>
    <name type="common">Red alga</name>
    <name type="synonym">Porphyridium cruentum</name>
    <dbReference type="NCBI Taxonomy" id="35688"/>
    <lineage>
        <taxon>Eukaryota</taxon>
        <taxon>Rhodophyta</taxon>
        <taxon>Bangiophyceae</taxon>
        <taxon>Porphyridiales</taxon>
        <taxon>Porphyridiaceae</taxon>
        <taxon>Porphyridium</taxon>
    </lineage>
</organism>
<comment type="similarity">
    <text evidence="3 12">Belongs to the complex I 51 kDa subunit family.</text>
</comment>
<dbReference type="GO" id="GO:0008137">
    <property type="term" value="F:NADH dehydrogenase (ubiquinone) activity"/>
    <property type="evidence" value="ECO:0007669"/>
    <property type="project" value="UniProtKB-EC"/>
</dbReference>
<dbReference type="Pfam" id="PF10589">
    <property type="entry name" value="NADH_4Fe-4S"/>
    <property type="match status" value="1"/>
</dbReference>
<dbReference type="SMART" id="SM00928">
    <property type="entry name" value="NADH_4Fe-4S"/>
    <property type="match status" value="1"/>
</dbReference>
<dbReference type="NCBIfam" id="TIGR01959">
    <property type="entry name" value="nuoF_fam"/>
    <property type="match status" value="1"/>
</dbReference>
<evidence type="ECO:0000313" key="15">
    <source>
        <dbReference type="Proteomes" id="UP000324585"/>
    </source>
</evidence>
<evidence type="ECO:0000256" key="5">
    <source>
        <dbReference type="ARBA" id="ARBA00022630"/>
    </source>
</evidence>
<dbReference type="SUPFAM" id="SSF142019">
    <property type="entry name" value="Nqo1 FMN-binding domain-like"/>
    <property type="match status" value="1"/>
</dbReference>
<dbReference type="OrthoDB" id="42889at2759"/>
<dbReference type="PANTHER" id="PTHR11780">
    <property type="entry name" value="NADH-UBIQUINONE OXIDOREDUCTASE FLAVOPROTEIN 1 NDUFV1"/>
    <property type="match status" value="1"/>
</dbReference>
<keyword evidence="9 12" id="KW-0408">Iron</keyword>
<comment type="subcellular location">
    <subcellularLocation>
        <location evidence="12">Mitochondrion inner membrane</location>
        <topology evidence="12">Peripheral membrane protein</topology>
        <orientation evidence="12">Matrix side</orientation>
    </subcellularLocation>
</comment>
<evidence type="ECO:0000256" key="12">
    <source>
        <dbReference type="RuleBase" id="RU364066"/>
    </source>
</evidence>
<dbReference type="SUPFAM" id="SSF142984">
    <property type="entry name" value="Nqo1 middle domain-like"/>
    <property type="match status" value="1"/>
</dbReference>
<dbReference type="EMBL" id="VRMN01000001">
    <property type="protein sequence ID" value="KAA8498709.1"/>
    <property type="molecule type" value="Genomic_DNA"/>
</dbReference>
<evidence type="ECO:0000256" key="10">
    <source>
        <dbReference type="ARBA" id="ARBA00023014"/>
    </source>
</evidence>
<evidence type="ECO:0000256" key="6">
    <source>
        <dbReference type="ARBA" id="ARBA00022643"/>
    </source>
</evidence>
<gene>
    <name evidence="14" type="ORF">FVE85_6294</name>
</gene>
<dbReference type="PANTHER" id="PTHR11780:SF10">
    <property type="entry name" value="NADH DEHYDROGENASE [UBIQUINONE] FLAVOPROTEIN 1, MITOCHONDRIAL"/>
    <property type="match status" value="1"/>
</dbReference>
<dbReference type="InterPro" id="IPR037225">
    <property type="entry name" value="Nuo51_FMN-bd_sf"/>
</dbReference>
<keyword evidence="8" id="KW-1278">Translocase</keyword>
<dbReference type="AlphaFoldDB" id="A0A5J4Z402"/>
<dbReference type="Gene3D" id="1.20.1440.230">
    <property type="entry name" value="NADH-ubiquinone oxidoreductase 51kDa subunit, iron-sulphur binding domain"/>
    <property type="match status" value="1"/>
</dbReference>
<dbReference type="FunFam" id="3.10.20.600:FF:000001">
    <property type="entry name" value="NADH dehydrogenase [ubiquinone] flavoprotein 1, mitochondrial"/>
    <property type="match status" value="1"/>
</dbReference>
<dbReference type="PROSITE" id="PS00644">
    <property type="entry name" value="COMPLEX1_51K_1"/>
    <property type="match status" value="1"/>
</dbReference>
<dbReference type="Proteomes" id="UP000324585">
    <property type="component" value="Unassembled WGS sequence"/>
</dbReference>
<dbReference type="InterPro" id="IPR054765">
    <property type="entry name" value="SLBB_dom"/>
</dbReference>
<feature type="domain" description="NADH-ubiquinone oxidoreductase 51kDa subunit iron-sulphur binding" evidence="13">
    <location>
        <begin position="417"/>
        <end position="462"/>
    </location>
</feature>
<dbReference type="InterPro" id="IPR037207">
    <property type="entry name" value="Nuop51_4Fe4S-bd_sf"/>
</dbReference>
<dbReference type="InterPro" id="IPR011537">
    <property type="entry name" value="NADH-UbQ_OxRdtase_suF"/>
</dbReference>
<keyword evidence="12" id="KW-0999">Mitochondrion inner membrane</keyword>
<comment type="cofactor">
    <cofactor evidence="1 12">
        <name>FMN</name>
        <dbReference type="ChEBI" id="CHEBI:58210"/>
    </cofactor>
</comment>
<dbReference type="GO" id="GO:0006120">
    <property type="term" value="P:mitochondrial electron transport, NADH to ubiquinone"/>
    <property type="evidence" value="ECO:0007669"/>
    <property type="project" value="TreeGrafter"/>
</dbReference>
<dbReference type="PROSITE" id="PS00645">
    <property type="entry name" value="COMPLEX1_51K_2"/>
    <property type="match status" value="1"/>
</dbReference>
<name>A0A5J4Z402_PORPP</name>
<dbReference type="FunFam" id="3.40.50.11540:FF:000001">
    <property type="entry name" value="NADH dehydrogenase [ubiquinone] flavoprotein 1, mitochondrial"/>
    <property type="match status" value="1"/>
</dbReference>
<dbReference type="GO" id="GO:0010181">
    <property type="term" value="F:FMN binding"/>
    <property type="evidence" value="ECO:0007669"/>
    <property type="project" value="InterPro"/>
</dbReference>
<protein>
    <recommendedName>
        <fullName evidence="12">NADH dehydrogenase [ubiquinone] flavoprotein 1, mitochondrial</fullName>
        <ecNumber evidence="12">7.1.1.2</ecNumber>
    </recommendedName>
</protein>
<keyword evidence="12" id="KW-0472">Membrane</keyword>
<evidence type="ECO:0000256" key="2">
    <source>
        <dbReference type="ARBA" id="ARBA00001966"/>
    </source>
</evidence>
<keyword evidence="10 12" id="KW-0411">Iron-sulfur</keyword>
<evidence type="ECO:0000256" key="8">
    <source>
        <dbReference type="ARBA" id="ARBA00022967"/>
    </source>
</evidence>
<evidence type="ECO:0000313" key="14">
    <source>
        <dbReference type="EMBL" id="KAA8498709.1"/>
    </source>
</evidence>
<dbReference type="Pfam" id="PF01512">
    <property type="entry name" value="Complex1_51K"/>
    <property type="match status" value="1"/>
</dbReference>
<keyword evidence="12" id="KW-0679">Respiratory chain</keyword>
<evidence type="ECO:0000256" key="1">
    <source>
        <dbReference type="ARBA" id="ARBA00001917"/>
    </source>
</evidence>
<evidence type="ECO:0000256" key="4">
    <source>
        <dbReference type="ARBA" id="ARBA00022485"/>
    </source>
</evidence>
<dbReference type="Gene3D" id="3.40.50.11540">
    <property type="entry name" value="NADH-ubiquinone oxidoreductase 51kDa subunit"/>
    <property type="match status" value="1"/>
</dbReference>
<keyword evidence="12" id="KW-0809">Transit peptide</keyword>
<evidence type="ECO:0000256" key="9">
    <source>
        <dbReference type="ARBA" id="ARBA00023004"/>
    </source>
</evidence>
<dbReference type="NCBIfam" id="NF010120">
    <property type="entry name" value="PRK13596.1"/>
    <property type="match status" value="1"/>
</dbReference>
<dbReference type="Pfam" id="PF22461">
    <property type="entry name" value="SLBB_2"/>
    <property type="match status" value="1"/>
</dbReference>
<dbReference type="FunFam" id="1.20.1440.230:FF:000001">
    <property type="entry name" value="Mitochondrial NADH dehydrogenase flavoprotein 1"/>
    <property type="match status" value="1"/>
</dbReference>
<keyword evidence="6 12" id="KW-0288">FMN</keyword>
<keyword evidence="12" id="KW-0813">Transport</keyword>
<dbReference type="GO" id="GO:0046872">
    <property type="term" value="F:metal ion binding"/>
    <property type="evidence" value="ECO:0007669"/>
    <property type="project" value="UniProtKB-KW"/>
</dbReference>
<dbReference type="InterPro" id="IPR011538">
    <property type="entry name" value="Nuo51_FMN-bd"/>
</dbReference>
<keyword evidence="14" id="KW-0830">Ubiquinone</keyword>
<keyword evidence="4 12" id="KW-0004">4Fe-4S</keyword>
<keyword evidence="5 12" id="KW-0285">Flavoprotein</keyword>
<dbReference type="SUPFAM" id="SSF140490">
    <property type="entry name" value="Nqo1C-terminal domain-like"/>
    <property type="match status" value="1"/>
</dbReference>
<evidence type="ECO:0000259" key="13">
    <source>
        <dbReference type="SMART" id="SM00928"/>
    </source>
</evidence>
<dbReference type="InterPro" id="IPR019575">
    <property type="entry name" value="Nuop51_4Fe4S-bd"/>
</dbReference>
<comment type="cofactor">
    <cofactor evidence="2 12">
        <name>[4Fe-4S] cluster</name>
        <dbReference type="ChEBI" id="CHEBI:49883"/>
    </cofactor>
</comment>
<comment type="catalytic activity">
    <reaction evidence="12">
        <text>a ubiquinone + NADH + 5 H(+)(in) = a ubiquinol + NAD(+) + 4 H(+)(out)</text>
        <dbReference type="Rhea" id="RHEA:29091"/>
        <dbReference type="Rhea" id="RHEA-COMP:9565"/>
        <dbReference type="Rhea" id="RHEA-COMP:9566"/>
        <dbReference type="ChEBI" id="CHEBI:15378"/>
        <dbReference type="ChEBI" id="CHEBI:16389"/>
        <dbReference type="ChEBI" id="CHEBI:17976"/>
        <dbReference type="ChEBI" id="CHEBI:57540"/>
        <dbReference type="ChEBI" id="CHEBI:57945"/>
        <dbReference type="EC" id="7.1.1.2"/>
    </reaction>
</comment>
<proteinExistence type="inferred from homology"/>
<comment type="caution">
    <text evidence="14">The sequence shown here is derived from an EMBL/GenBank/DDBJ whole genome shotgun (WGS) entry which is preliminary data.</text>
</comment>
<dbReference type="EC" id="7.1.1.2" evidence="12"/>
<sequence length="510" mass="55173">MALLAAAHGSPALSAMHSQMLAAGATSALANASRWQKCVRSAASRGMADAAVAHAEAALSELDSARSLLPSVDPAKWSAYHQVSTHGNLRDSDRVFTNLYGEHDPMLKGAQKRGDWYKTKQILQRGKEWALENVRKSGLRGRGGAGFPTALKLGFMPPPGDKPHYLCVNADEGEPGTSKDRQILRHEPHKLIEGMLIASHTIGAQKAFIYIRGEFIRERQLFQKAVDEAYASGLIGKNACGSDFDFEIVVHHGAGAYVCGEETALIESLEGKMGKPRLKPPFPAKHGLYGCPTMVSNVETISNLPTILRRGGEWYGGLGRPGNSGTKLFSISGHVNNPTTVEEEMSIPLRELIERHAGGVRGGWDNALAIIPGGVSCPMLPKDICNEVLMDYDALWSAGSSFGTGAVVVMDRSTDLVDAVRRLEFFYMHESCGQCTPCREGTGILYEGLDRIMNKKATADELDDLLDVCKSIQGHTVCALGDAAALPVHGLIRFFRDDIEKRIAAQHLST</sequence>